<evidence type="ECO:0000313" key="3">
    <source>
        <dbReference type="EMBL" id="QBD77301.1"/>
    </source>
</evidence>
<dbReference type="InterPro" id="IPR005545">
    <property type="entry name" value="YCII"/>
</dbReference>
<sequence length="102" mass="11706">MFVMIYTQGPAWQTVKTVAELPFYREHSKYMRQVFETGQLLMGGPFLDNQGAIAILDVEDEAQARKIVAHDPFVQARVVEPHLHPWHAYFNQYQARTTPSGS</sequence>
<dbReference type="Proteomes" id="UP000290365">
    <property type="component" value="Chromosome"/>
</dbReference>
<accession>A0A4V0YYT1</accession>
<dbReference type="Gene3D" id="3.30.70.1060">
    <property type="entry name" value="Dimeric alpha+beta barrel"/>
    <property type="match status" value="1"/>
</dbReference>
<dbReference type="Pfam" id="PF03795">
    <property type="entry name" value="YCII"/>
    <property type="match status" value="1"/>
</dbReference>
<evidence type="ECO:0000256" key="1">
    <source>
        <dbReference type="ARBA" id="ARBA00007689"/>
    </source>
</evidence>
<dbReference type="AlphaFoldDB" id="A0A4V0YYT1"/>
<organism evidence="3 4">
    <name type="scientific">Ktedonosporobacter rubrisoli</name>
    <dbReference type="NCBI Taxonomy" id="2509675"/>
    <lineage>
        <taxon>Bacteria</taxon>
        <taxon>Bacillati</taxon>
        <taxon>Chloroflexota</taxon>
        <taxon>Ktedonobacteria</taxon>
        <taxon>Ktedonobacterales</taxon>
        <taxon>Ktedonosporobacteraceae</taxon>
        <taxon>Ktedonosporobacter</taxon>
    </lineage>
</organism>
<dbReference type="RefSeq" id="WP_129888364.1">
    <property type="nucleotide sequence ID" value="NZ_CP035758.1"/>
</dbReference>
<name>A0A4V0YYT1_KTERU</name>
<dbReference type="PANTHER" id="PTHR37828:SF1">
    <property type="entry name" value="YCII-RELATED DOMAIN-CONTAINING PROTEIN"/>
    <property type="match status" value="1"/>
</dbReference>
<dbReference type="PANTHER" id="PTHR37828">
    <property type="entry name" value="GSR2449 PROTEIN"/>
    <property type="match status" value="1"/>
</dbReference>
<gene>
    <name evidence="3" type="ORF">EPA93_15400</name>
</gene>
<dbReference type="OrthoDB" id="283921at2"/>
<dbReference type="EMBL" id="CP035758">
    <property type="protein sequence ID" value="QBD77301.1"/>
    <property type="molecule type" value="Genomic_DNA"/>
</dbReference>
<reference evidence="3 4" key="1">
    <citation type="submission" date="2019-01" db="EMBL/GenBank/DDBJ databases">
        <title>Ktedonosporobacter rubrisoli SCAWS-G2.</title>
        <authorList>
            <person name="Huang Y."/>
            <person name="Yan B."/>
        </authorList>
    </citation>
    <scope>NUCLEOTIDE SEQUENCE [LARGE SCALE GENOMIC DNA]</scope>
    <source>
        <strain evidence="3 4">SCAWS-G2</strain>
    </source>
</reference>
<dbReference type="KEGG" id="kbs:EPA93_15400"/>
<proteinExistence type="inferred from homology"/>
<feature type="domain" description="YCII-related" evidence="2">
    <location>
        <begin position="18"/>
        <end position="80"/>
    </location>
</feature>
<evidence type="ECO:0000259" key="2">
    <source>
        <dbReference type="Pfam" id="PF03795"/>
    </source>
</evidence>
<comment type="similarity">
    <text evidence="1">Belongs to the YciI family.</text>
</comment>
<keyword evidence="4" id="KW-1185">Reference proteome</keyword>
<protein>
    <recommendedName>
        <fullName evidence="2">YCII-related domain-containing protein</fullName>
    </recommendedName>
</protein>
<dbReference type="InterPro" id="IPR011008">
    <property type="entry name" value="Dimeric_a/b-barrel"/>
</dbReference>
<evidence type="ECO:0000313" key="4">
    <source>
        <dbReference type="Proteomes" id="UP000290365"/>
    </source>
</evidence>
<dbReference type="SUPFAM" id="SSF54909">
    <property type="entry name" value="Dimeric alpha+beta barrel"/>
    <property type="match status" value="1"/>
</dbReference>